<dbReference type="OrthoDB" id="407325at2759"/>
<dbReference type="PANTHER" id="PTHR14614">
    <property type="entry name" value="HEPATOCELLULAR CARCINOMA-ASSOCIATED ANTIGEN"/>
    <property type="match status" value="1"/>
</dbReference>
<comment type="caution">
    <text evidence="1">The sequence shown here is derived from an EMBL/GenBank/DDBJ whole genome shotgun (WGS) entry which is preliminary data.</text>
</comment>
<dbReference type="InterPro" id="IPR029063">
    <property type="entry name" value="SAM-dependent_MTases_sf"/>
</dbReference>
<dbReference type="Gene3D" id="3.40.50.150">
    <property type="entry name" value="Vaccinia Virus protein VP39"/>
    <property type="match status" value="1"/>
</dbReference>
<dbReference type="InterPro" id="IPR019410">
    <property type="entry name" value="Methyltransf_16"/>
</dbReference>
<dbReference type="KEGG" id="more:E1B28_004603"/>
<proteinExistence type="predicted"/>
<evidence type="ECO:0000313" key="1">
    <source>
        <dbReference type="EMBL" id="KAG7097232.1"/>
    </source>
</evidence>
<organism evidence="1 2">
    <name type="scientific">Marasmius oreades</name>
    <name type="common">fairy-ring Marasmius</name>
    <dbReference type="NCBI Taxonomy" id="181124"/>
    <lineage>
        <taxon>Eukaryota</taxon>
        <taxon>Fungi</taxon>
        <taxon>Dikarya</taxon>
        <taxon>Basidiomycota</taxon>
        <taxon>Agaricomycotina</taxon>
        <taxon>Agaricomycetes</taxon>
        <taxon>Agaricomycetidae</taxon>
        <taxon>Agaricales</taxon>
        <taxon>Marasmiineae</taxon>
        <taxon>Marasmiaceae</taxon>
        <taxon>Marasmius</taxon>
    </lineage>
</organism>
<accession>A0A9P7UYZ2</accession>
<dbReference type="Pfam" id="PF10294">
    <property type="entry name" value="Methyltransf_16"/>
    <property type="match status" value="1"/>
</dbReference>
<dbReference type="GO" id="GO:0008757">
    <property type="term" value="F:S-adenosylmethionine-dependent methyltransferase activity"/>
    <property type="evidence" value="ECO:0007669"/>
    <property type="project" value="UniProtKB-ARBA"/>
</dbReference>
<evidence type="ECO:0000313" key="2">
    <source>
        <dbReference type="Proteomes" id="UP001049176"/>
    </source>
</evidence>
<sequence length="179" mass="19386">MVQHTESPRSDADDDFEDPFRRLRLTNGIEHEGTSNLVRSQIVSVLPGQCHSLQDKILKLTFSRTDVDEAGSAQDLSIILSVDASPGCGGVVWPAGQILSNYLFTKGSTYLRGKNVLELGSGTGLVGLFASLLGPNHVWITDQAPLLGIMRHNISMNNLDSKCTVVGLDWSAYFGLLSI</sequence>
<dbReference type="SUPFAM" id="SSF53335">
    <property type="entry name" value="S-adenosyl-L-methionine-dependent methyltransferases"/>
    <property type="match status" value="1"/>
</dbReference>
<dbReference type="AlphaFoldDB" id="A0A9P7UYZ2"/>
<reference evidence="1" key="1">
    <citation type="journal article" date="2021" name="Genome Biol. Evol.">
        <title>The assembled and annotated genome of the fairy-ring fungus Marasmius oreades.</title>
        <authorList>
            <person name="Hiltunen M."/>
            <person name="Ament-Velasquez S.L."/>
            <person name="Johannesson H."/>
        </authorList>
    </citation>
    <scope>NUCLEOTIDE SEQUENCE</scope>
    <source>
        <strain evidence="1">03SP1</strain>
    </source>
</reference>
<dbReference type="GeneID" id="66073679"/>
<gene>
    <name evidence="1" type="ORF">E1B28_004603</name>
</gene>
<dbReference type="RefSeq" id="XP_043013702.1">
    <property type="nucleotide sequence ID" value="XM_043149100.1"/>
</dbReference>
<dbReference type="PANTHER" id="PTHR14614:SF132">
    <property type="entry name" value="PROTEIN-LYSINE METHYLTRANSFERASE C42C1.13"/>
    <property type="match status" value="1"/>
</dbReference>
<dbReference type="EMBL" id="CM032182">
    <property type="protein sequence ID" value="KAG7097232.1"/>
    <property type="molecule type" value="Genomic_DNA"/>
</dbReference>
<protein>
    <submittedName>
        <fullName evidence="1">Uncharacterized protein</fullName>
    </submittedName>
</protein>
<name>A0A9P7UYZ2_9AGAR</name>
<keyword evidence="2" id="KW-1185">Reference proteome</keyword>
<dbReference type="Proteomes" id="UP001049176">
    <property type="component" value="Chromosome 2"/>
</dbReference>